<dbReference type="HOGENOM" id="CLU_2465942_0_0_11"/>
<dbReference type="STRING" id="1415166.NONO_c69110"/>
<evidence type="ECO:0000313" key="2">
    <source>
        <dbReference type="Proteomes" id="UP000019150"/>
    </source>
</evidence>
<dbReference type="PATRIC" id="fig|1415166.3.peg.7098"/>
<keyword evidence="2" id="KW-1185">Reference proteome</keyword>
<protein>
    <submittedName>
        <fullName evidence="1">Uncharacterized protein</fullName>
    </submittedName>
</protein>
<dbReference type="AlphaFoldDB" id="W5TWV0"/>
<dbReference type="RefSeq" id="WP_025352975.1">
    <property type="nucleotide sequence ID" value="NZ_CP006850.1"/>
</dbReference>
<dbReference type="EMBL" id="CP006850">
    <property type="protein sequence ID" value="AHH21676.1"/>
    <property type="molecule type" value="Genomic_DNA"/>
</dbReference>
<dbReference type="KEGG" id="nno:NONO_c69110"/>
<proteinExistence type="predicted"/>
<sequence length="88" mass="9546">MTVDLNTTTLDQQRADWAVIDGRITVFAFADDSGGVDVARFGAVRCEPGGFVFPEGVSLARARDLLPEHHSLWCAVSEQARVLPESTV</sequence>
<dbReference type="OrthoDB" id="4571289at2"/>
<evidence type="ECO:0000313" key="1">
    <source>
        <dbReference type="EMBL" id="AHH21676.1"/>
    </source>
</evidence>
<gene>
    <name evidence="1" type="ORF">NONO_c69110</name>
</gene>
<name>W5TWV0_9NOCA</name>
<organism evidence="1 2">
    <name type="scientific">Nocardia nova SH22a</name>
    <dbReference type="NCBI Taxonomy" id="1415166"/>
    <lineage>
        <taxon>Bacteria</taxon>
        <taxon>Bacillati</taxon>
        <taxon>Actinomycetota</taxon>
        <taxon>Actinomycetes</taxon>
        <taxon>Mycobacteriales</taxon>
        <taxon>Nocardiaceae</taxon>
        <taxon>Nocardia</taxon>
    </lineage>
</organism>
<accession>W5TWV0</accession>
<dbReference type="Proteomes" id="UP000019150">
    <property type="component" value="Chromosome"/>
</dbReference>
<reference evidence="1 2" key="1">
    <citation type="journal article" date="2014" name="Appl. Environ. Microbiol.">
        <title>Insights into the Microbial Degradation of Rubber and Gutta-Percha by Analysis of the Complete Genome of Nocardia nova SH22a.</title>
        <authorList>
            <person name="Luo Q."/>
            <person name="Hiessl S."/>
            <person name="Poehlein A."/>
            <person name="Daniel R."/>
            <person name="Steinbuchel A."/>
        </authorList>
    </citation>
    <scope>NUCLEOTIDE SEQUENCE [LARGE SCALE GENOMIC DNA]</scope>
    <source>
        <strain evidence="1">SH22a</strain>
    </source>
</reference>